<name>A0A6L5Y9U0_9BACT</name>
<keyword evidence="1" id="KW-0732">Signal</keyword>
<evidence type="ECO:0000256" key="1">
    <source>
        <dbReference type="SAM" id="SignalP"/>
    </source>
</evidence>
<dbReference type="GO" id="GO:0004222">
    <property type="term" value="F:metalloendopeptidase activity"/>
    <property type="evidence" value="ECO:0007669"/>
    <property type="project" value="TreeGrafter"/>
</dbReference>
<dbReference type="AlphaFoldDB" id="A0A6L5Y9U0"/>
<feature type="domain" description="M23ase beta-sheet core" evidence="2">
    <location>
        <begin position="183"/>
        <end position="277"/>
    </location>
</feature>
<keyword evidence="4" id="KW-1185">Reference proteome</keyword>
<dbReference type="SUPFAM" id="SSF51261">
    <property type="entry name" value="Duplicated hybrid motif"/>
    <property type="match status" value="1"/>
</dbReference>
<dbReference type="InterPro" id="IPR016047">
    <property type="entry name" value="M23ase_b-sheet_dom"/>
</dbReference>
<evidence type="ECO:0000259" key="2">
    <source>
        <dbReference type="Pfam" id="PF01551"/>
    </source>
</evidence>
<protein>
    <submittedName>
        <fullName evidence="3">M23 family metallopeptidase</fullName>
    </submittedName>
</protein>
<dbReference type="InterPro" id="IPR011055">
    <property type="entry name" value="Dup_hybrid_motif"/>
</dbReference>
<sequence length="296" mass="31757">MKKFVLALLLTFAFMPAAFAARMRLTVPEEAPIGQPFFLELRVNETIGDVTVKWRGQTFVLTPRRNAVRTILGVPNDAKLAGSTLPIRVEFSCGAKGRVRGERKIKAVGHSYPRQVLTVAPKMVTPPQSELNRIAKERQLVRKALATRSKGGVLPRRYVRPVPGIPTAYFGGFRVYNGVPRSGHGGLDLRAAVGTPVRAIADGTVVLEGFHYFSGGAVYVDHGGGVLSVYFHLSKILVGPGQKVKAGDSIALSGATGRVTGPHLHLGLFSGGAALDPLPLLDASKMPKGVEVLYEF</sequence>
<dbReference type="CDD" id="cd12797">
    <property type="entry name" value="M23_peptidase"/>
    <property type="match status" value="1"/>
</dbReference>
<dbReference type="Pfam" id="PF01551">
    <property type="entry name" value="Peptidase_M23"/>
    <property type="match status" value="1"/>
</dbReference>
<dbReference type="Gene3D" id="2.70.70.10">
    <property type="entry name" value="Glucose Permease (Domain IIA)"/>
    <property type="match status" value="1"/>
</dbReference>
<accession>A0A6L5Y9U0</accession>
<dbReference type="PANTHER" id="PTHR21666:SF270">
    <property type="entry name" value="MUREIN HYDROLASE ACTIVATOR ENVC"/>
    <property type="match status" value="1"/>
</dbReference>
<evidence type="ECO:0000313" key="4">
    <source>
        <dbReference type="Proteomes" id="UP000473699"/>
    </source>
</evidence>
<gene>
    <name evidence="3" type="ORF">FYJ74_03050</name>
</gene>
<organism evidence="3 4">
    <name type="scientific">Pyramidobacter porci</name>
    <dbReference type="NCBI Taxonomy" id="2605789"/>
    <lineage>
        <taxon>Bacteria</taxon>
        <taxon>Thermotogati</taxon>
        <taxon>Synergistota</taxon>
        <taxon>Synergistia</taxon>
        <taxon>Synergistales</taxon>
        <taxon>Dethiosulfovibrionaceae</taxon>
        <taxon>Pyramidobacter</taxon>
    </lineage>
</organism>
<dbReference type="PANTHER" id="PTHR21666">
    <property type="entry name" value="PEPTIDASE-RELATED"/>
    <property type="match status" value="1"/>
</dbReference>
<dbReference type="RefSeq" id="WP_154528132.1">
    <property type="nucleotide sequence ID" value="NZ_VUNH01000002.1"/>
</dbReference>
<proteinExistence type="predicted"/>
<feature type="chain" id="PRO_5026925377" evidence="1">
    <location>
        <begin position="21"/>
        <end position="296"/>
    </location>
</feature>
<dbReference type="InterPro" id="IPR050570">
    <property type="entry name" value="Cell_wall_metabolism_enzyme"/>
</dbReference>
<evidence type="ECO:0000313" key="3">
    <source>
        <dbReference type="EMBL" id="MST55026.1"/>
    </source>
</evidence>
<comment type="caution">
    <text evidence="3">The sequence shown here is derived from an EMBL/GenBank/DDBJ whole genome shotgun (WGS) entry which is preliminary data.</text>
</comment>
<dbReference type="Proteomes" id="UP000473699">
    <property type="component" value="Unassembled WGS sequence"/>
</dbReference>
<dbReference type="EMBL" id="VUNH01000002">
    <property type="protein sequence ID" value="MST55026.1"/>
    <property type="molecule type" value="Genomic_DNA"/>
</dbReference>
<reference evidence="3 4" key="1">
    <citation type="submission" date="2019-08" db="EMBL/GenBank/DDBJ databases">
        <title>In-depth cultivation of the pig gut microbiome towards novel bacterial diversity and tailored functional studies.</title>
        <authorList>
            <person name="Wylensek D."/>
            <person name="Hitch T.C.A."/>
            <person name="Clavel T."/>
        </authorList>
    </citation>
    <scope>NUCLEOTIDE SEQUENCE [LARGE SCALE GENOMIC DNA]</scope>
    <source>
        <strain evidence="3 4">SM-530-WT-4B</strain>
    </source>
</reference>
<feature type="signal peptide" evidence="1">
    <location>
        <begin position="1"/>
        <end position="20"/>
    </location>
</feature>